<evidence type="ECO:0000256" key="3">
    <source>
        <dbReference type="SAM" id="SignalP"/>
    </source>
</evidence>
<evidence type="ECO:0000259" key="4">
    <source>
        <dbReference type="Pfam" id="PF01683"/>
    </source>
</evidence>
<reference evidence="5" key="2">
    <citation type="journal article" date="2014" name="BMC Genomics">
        <title>A genomic perspective to assessing quality of mass-reared SIT flies used in Mediterranean fruit fly (Ceratitis capitata) eradication in California.</title>
        <authorList>
            <person name="Calla B."/>
            <person name="Hall B."/>
            <person name="Hou S."/>
            <person name="Geib S.M."/>
        </authorList>
    </citation>
    <scope>NUCLEOTIDE SEQUENCE</scope>
</reference>
<dbReference type="RefSeq" id="XP_004530205.1">
    <property type="nucleotide sequence ID" value="XM_004530148.3"/>
</dbReference>
<dbReference type="PANTHER" id="PTHR39069">
    <property type="entry name" value="ECDYSONE-INDUCIBLE GENE E1, ISOFORM A"/>
    <property type="match status" value="1"/>
</dbReference>
<feature type="domain" description="EB" evidence="4">
    <location>
        <begin position="486"/>
        <end position="533"/>
    </location>
</feature>
<dbReference type="PANTHER" id="PTHR39069:SF8">
    <property type="entry name" value="FI17111P1"/>
    <property type="match status" value="1"/>
</dbReference>
<accession>W8C1B0</accession>
<feature type="domain" description="EB" evidence="4">
    <location>
        <begin position="65"/>
        <end position="109"/>
    </location>
</feature>
<evidence type="ECO:0000256" key="2">
    <source>
        <dbReference type="SAM" id="Phobius"/>
    </source>
</evidence>
<sequence length="712" mass="77438">MSQSCVTRVVLVALLSLSILAGTNAVIWPCASSADCTAADSVCSSTTANCECSNFSFVFSSDLTTCLKTSLIGDQCEDTVQCNLMPSGASCKSGVCDCADGYTYVSGRCRLLNGLDSICETDADCIFGYDRESVACSDNVCKCANGYYHRSGNICRRKSMKIGDACVVHTDCEDLGTNVQCNSLRCTEVSQSDSESSKTVLDVRTYTSTLSGTNTNAGTTSTNSHTKTDIGNEKSPSTDGTSQFSKSSSSSTSGTSKDTLALVNGRSDLNDTDSEHETEQVEQAEAARAGDKRKSREIAVQTSIDALELKPLAPLVKNVGTGTTSSTSSRRISRYSRRRQSAFHYDDEDKTFSTISNTDDDAEDKQYGSSCTENGKVCAGLPHSICSHNICFCRSGYYPNNGKCFAELGEIAESADECEHIFDESSKKCICQNNYFYERSLRSCRKPIQYTLSCTSNSQCSPFGAAYCPTVIPRRCTCEEYAEYDELRQICVYKQGLGEYCESDDVCGTVANALCTNNSCQCKENFLESNNTCVPGVGANCDTDVECGVDNSVCDFTSPTSEEREKTCQCKKGYVHFKDECLKEAEELEDDCIETEQCKPLLGTCVDKKCSCTAEQHFKYGLCVEKKALAEACSRSTECYVEKEPENVECRNSVCQCKFGYQADEEQKTCIRVVASTKNSSGRPSALKIITFLLIGAAFLITSAAIKQAYYD</sequence>
<organism evidence="5">
    <name type="scientific">Ceratitis capitata</name>
    <name type="common">Mediterranean fruit fly</name>
    <name type="synonym">Tephritis capitata</name>
    <dbReference type="NCBI Taxonomy" id="7213"/>
    <lineage>
        <taxon>Eukaryota</taxon>
        <taxon>Metazoa</taxon>
        <taxon>Ecdysozoa</taxon>
        <taxon>Arthropoda</taxon>
        <taxon>Hexapoda</taxon>
        <taxon>Insecta</taxon>
        <taxon>Pterygota</taxon>
        <taxon>Neoptera</taxon>
        <taxon>Endopterygota</taxon>
        <taxon>Diptera</taxon>
        <taxon>Brachycera</taxon>
        <taxon>Muscomorpha</taxon>
        <taxon>Tephritoidea</taxon>
        <taxon>Tephritidae</taxon>
        <taxon>Ceratitis</taxon>
        <taxon>Ceratitis</taxon>
    </lineage>
</organism>
<protein>
    <recommendedName>
        <fullName evidence="4">EB domain-containing protein</fullName>
    </recommendedName>
</protein>
<keyword evidence="2" id="KW-1133">Transmembrane helix</keyword>
<feature type="chain" id="PRO_5004909600" description="EB domain-containing protein" evidence="3">
    <location>
        <begin position="26"/>
        <end position="712"/>
    </location>
</feature>
<evidence type="ECO:0000256" key="1">
    <source>
        <dbReference type="SAM" id="MobiDB-lite"/>
    </source>
</evidence>
<dbReference type="OrthoDB" id="504708at2759"/>
<feature type="region of interest" description="Disordered" evidence="1">
    <location>
        <begin position="317"/>
        <end position="340"/>
    </location>
</feature>
<dbReference type="EMBL" id="GAMC01007054">
    <property type="protein sequence ID" value="JAB99501.1"/>
    <property type="molecule type" value="mRNA"/>
</dbReference>
<feature type="transmembrane region" description="Helical" evidence="2">
    <location>
        <begin position="686"/>
        <end position="706"/>
    </location>
</feature>
<feature type="compositionally biased region" description="Low complexity" evidence="1">
    <location>
        <begin position="237"/>
        <end position="259"/>
    </location>
</feature>
<feature type="domain" description="EB" evidence="4">
    <location>
        <begin position="612"/>
        <end position="665"/>
    </location>
</feature>
<dbReference type="InterPro" id="IPR006149">
    <property type="entry name" value="EB_dom"/>
</dbReference>
<dbReference type="AlphaFoldDB" id="W8C1B0"/>
<keyword evidence="2" id="KW-0812">Transmembrane</keyword>
<dbReference type="Pfam" id="PF01683">
    <property type="entry name" value="EB"/>
    <property type="match status" value="3"/>
</dbReference>
<keyword evidence="3" id="KW-0732">Signal</keyword>
<evidence type="ECO:0000313" key="5">
    <source>
        <dbReference type="EMBL" id="JAB99501.1"/>
    </source>
</evidence>
<proteinExistence type="evidence at transcript level"/>
<dbReference type="KEGG" id="ccat:101460321"/>
<feature type="signal peptide" evidence="3">
    <location>
        <begin position="1"/>
        <end position="25"/>
    </location>
</feature>
<reference evidence="5" key="1">
    <citation type="submission" date="2013-07" db="EMBL/GenBank/DDBJ databases">
        <authorList>
            <person name="Geib S."/>
        </authorList>
    </citation>
    <scope>NUCLEOTIDE SEQUENCE</scope>
</reference>
<feature type="compositionally biased region" description="Basic residues" evidence="1">
    <location>
        <begin position="331"/>
        <end position="340"/>
    </location>
</feature>
<dbReference type="GeneID" id="101460321"/>
<feature type="region of interest" description="Disordered" evidence="1">
    <location>
        <begin position="209"/>
        <end position="295"/>
    </location>
</feature>
<keyword evidence="2" id="KW-0472">Membrane</keyword>
<name>W8C1B0_CERCA</name>
<feature type="compositionally biased region" description="Low complexity" evidence="1">
    <location>
        <begin position="209"/>
        <end position="225"/>
    </location>
</feature>